<evidence type="ECO:0000313" key="2">
    <source>
        <dbReference type="Proteomes" id="UP001231445"/>
    </source>
</evidence>
<dbReference type="AlphaFoldDB" id="A0A9Y2B4U5"/>
<gene>
    <name evidence="1" type="ORF">QQX03_10640</name>
</gene>
<sequence length="48" mass="4955">MNFAQTGAAFARCGTSGAPLASTLGLEGTLTGFYGDPRPVFVTGEIRF</sequence>
<evidence type="ECO:0000313" key="1">
    <source>
        <dbReference type="EMBL" id="WIW95389.1"/>
    </source>
</evidence>
<proteinExistence type="predicted"/>
<dbReference type="InterPro" id="IPR010917">
    <property type="entry name" value="TonB_rcpt_CS"/>
</dbReference>
<accession>A0A9Y2B4U5</accession>
<dbReference type="KEGG" id="arue:QQX03_10640"/>
<keyword evidence="2" id="KW-1185">Reference proteome</keyword>
<dbReference type="EMBL" id="CP127221">
    <property type="protein sequence ID" value="WIW95389.1"/>
    <property type="molecule type" value="Genomic_DNA"/>
</dbReference>
<protein>
    <submittedName>
        <fullName evidence="1">Uncharacterized protein</fullName>
    </submittedName>
</protein>
<name>A0A9Y2B4U5_9SPHN</name>
<organism evidence="1 2">
    <name type="scientific">Altererythrobacter rubellus</name>
    <dbReference type="NCBI Taxonomy" id="2173831"/>
    <lineage>
        <taxon>Bacteria</taxon>
        <taxon>Pseudomonadati</taxon>
        <taxon>Pseudomonadota</taxon>
        <taxon>Alphaproteobacteria</taxon>
        <taxon>Sphingomonadales</taxon>
        <taxon>Erythrobacteraceae</taxon>
        <taxon>Altererythrobacter</taxon>
    </lineage>
</organism>
<reference evidence="1 2" key="1">
    <citation type="submission" date="2023-06" db="EMBL/GenBank/DDBJ databases">
        <title>Altererythrobacter rubellus NBRC 112769 genome.</title>
        <authorList>
            <person name="Zhang K."/>
        </authorList>
    </citation>
    <scope>NUCLEOTIDE SEQUENCE [LARGE SCALE GENOMIC DNA]</scope>
    <source>
        <strain evidence="1 2">NBRC 112769</strain>
    </source>
</reference>
<dbReference type="Proteomes" id="UP001231445">
    <property type="component" value="Chromosome"/>
</dbReference>
<dbReference type="RefSeq" id="WP_285975704.1">
    <property type="nucleotide sequence ID" value="NZ_CP127221.1"/>
</dbReference>
<dbReference type="PROSITE" id="PS01156">
    <property type="entry name" value="TONB_DEPENDENT_REC_2"/>
    <property type="match status" value="1"/>
</dbReference>